<dbReference type="OrthoDB" id="9798754at2"/>
<organism evidence="2 4">
    <name type="scientific">Devosia limi DSM 17137</name>
    <dbReference type="NCBI Taxonomy" id="1121477"/>
    <lineage>
        <taxon>Bacteria</taxon>
        <taxon>Pseudomonadati</taxon>
        <taxon>Pseudomonadota</taxon>
        <taxon>Alphaproteobacteria</taxon>
        <taxon>Hyphomicrobiales</taxon>
        <taxon>Devosiaceae</taxon>
        <taxon>Devosia</taxon>
    </lineage>
</organism>
<dbReference type="Proteomes" id="UP000033608">
    <property type="component" value="Unassembled WGS sequence"/>
</dbReference>
<reference evidence="3 5" key="2">
    <citation type="submission" date="2016-11" db="EMBL/GenBank/DDBJ databases">
        <authorList>
            <person name="Jaros S."/>
            <person name="Januszkiewicz K."/>
            <person name="Wedrychowicz H."/>
        </authorList>
    </citation>
    <scope>NUCLEOTIDE SEQUENCE [LARGE SCALE GENOMIC DNA]</scope>
    <source>
        <strain evidence="3 5">DSM 17137</strain>
    </source>
</reference>
<reference evidence="2 4" key="1">
    <citation type="submission" date="2015-03" db="EMBL/GenBank/DDBJ databases">
        <authorList>
            <person name="Hassan Y.I."/>
            <person name="Lepp D."/>
            <person name="Zhou T."/>
        </authorList>
    </citation>
    <scope>NUCLEOTIDE SEQUENCE [LARGE SCALE GENOMIC DNA]</scope>
    <source>
        <strain evidence="2 4">DSM 17137</strain>
    </source>
</reference>
<evidence type="ECO:0000313" key="5">
    <source>
        <dbReference type="Proteomes" id="UP000184533"/>
    </source>
</evidence>
<evidence type="ECO:0000313" key="4">
    <source>
        <dbReference type="Proteomes" id="UP000033608"/>
    </source>
</evidence>
<accession>A0A0F5LYA4</accession>
<dbReference type="EMBL" id="FQVC01000011">
    <property type="protein sequence ID" value="SHF66315.1"/>
    <property type="molecule type" value="Genomic_DNA"/>
</dbReference>
<dbReference type="EMBL" id="LAJF01000025">
    <property type="protein sequence ID" value="KKB86612.1"/>
    <property type="molecule type" value="Genomic_DNA"/>
</dbReference>
<dbReference type="InterPro" id="IPR007569">
    <property type="entry name" value="DUF559"/>
</dbReference>
<dbReference type="Pfam" id="PF04480">
    <property type="entry name" value="DUF559"/>
    <property type="match status" value="1"/>
</dbReference>
<feature type="domain" description="DUF559" evidence="1">
    <location>
        <begin position="4"/>
        <end position="107"/>
    </location>
</feature>
<evidence type="ECO:0000259" key="1">
    <source>
        <dbReference type="Pfam" id="PF04480"/>
    </source>
</evidence>
<keyword evidence="4" id="KW-1185">Reference proteome</keyword>
<keyword evidence="3" id="KW-0540">Nuclease</keyword>
<dbReference type="SUPFAM" id="SSF52980">
    <property type="entry name" value="Restriction endonuclease-like"/>
    <property type="match status" value="1"/>
</dbReference>
<dbReference type="CDD" id="cd01038">
    <property type="entry name" value="Endonuclease_DUF559"/>
    <property type="match status" value="1"/>
</dbReference>
<sequence>MNRQISLARKLRREQTPAERRFWVVLQPWRETGWHFRRQAPIGPFVVDFVCKREKLVFEIDGDSHYSAAGVARDAQRTGFLAGQGYRVVRFSNADVLGNPEGVFAVVVGILGEPGRAGRAVEAPT</sequence>
<dbReference type="InterPro" id="IPR011335">
    <property type="entry name" value="Restrct_endonuc-II-like"/>
</dbReference>
<evidence type="ECO:0000313" key="2">
    <source>
        <dbReference type="EMBL" id="KKB86612.1"/>
    </source>
</evidence>
<dbReference type="Proteomes" id="UP000184533">
    <property type="component" value="Unassembled WGS sequence"/>
</dbReference>
<dbReference type="InterPro" id="IPR047216">
    <property type="entry name" value="Endonuclease_DUF559_bact"/>
</dbReference>
<dbReference type="PANTHER" id="PTHR38590">
    <property type="entry name" value="BLL0828 PROTEIN"/>
    <property type="match status" value="1"/>
</dbReference>
<dbReference type="AlphaFoldDB" id="A0A0F5LYA4"/>
<protein>
    <submittedName>
        <fullName evidence="3">Very-short-patch-repair endonuclease</fullName>
    </submittedName>
</protein>
<dbReference type="GO" id="GO:0004519">
    <property type="term" value="F:endonuclease activity"/>
    <property type="evidence" value="ECO:0007669"/>
    <property type="project" value="UniProtKB-KW"/>
</dbReference>
<dbReference type="PANTHER" id="PTHR38590:SF1">
    <property type="entry name" value="BLL0828 PROTEIN"/>
    <property type="match status" value="1"/>
</dbReference>
<keyword evidence="3" id="KW-0255">Endonuclease</keyword>
<dbReference type="STRING" id="1121477.SAMN02745223_03235"/>
<dbReference type="PATRIC" id="fig|1121477.3.peg.1352"/>
<proteinExistence type="predicted"/>
<evidence type="ECO:0000313" key="3">
    <source>
        <dbReference type="EMBL" id="SHF66315.1"/>
    </source>
</evidence>
<gene>
    <name evidence="3" type="ORF">SAMN02745223_03235</name>
    <name evidence="2" type="ORF">VW29_01545</name>
</gene>
<dbReference type="Gene3D" id="3.40.960.10">
    <property type="entry name" value="VSR Endonuclease"/>
    <property type="match status" value="1"/>
</dbReference>
<name>A0A0F5LYA4_9HYPH</name>
<keyword evidence="3" id="KW-0378">Hydrolase</keyword>